<evidence type="ECO:0000256" key="1">
    <source>
        <dbReference type="SAM" id="SignalP"/>
    </source>
</evidence>
<dbReference type="PANTHER" id="PTHR14859">
    <property type="entry name" value="CALCOFLUOR WHITE HYPERSENSITIVE PROTEIN PRECURSOR"/>
    <property type="match status" value="1"/>
</dbReference>
<keyword evidence="1" id="KW-0732">Signal</keyword>
<dbReference type="eggNOG" id="COG3568">
    <property type="taxonomic scope" value="Bacteria"/>
</dbReference>
<evidence type="ECO:0000313" key="4">
    <source>
        <dbReference type="Proteomes" id="UP000000841"/>
    </source>
</evidence>
<dbReference type="SUPFAM" id="SSF56219">
    <property type="entry name" value="DNase I-like"/>
    <property type="match status" value="1"/>
</dbReference>
<dbReference type="Pfam" id="PF03372">
    <property type="entry name" value="Exo_endo_phos"/>
    <property type="match status" value="1"/>
</dbReference>
<feature type="chain" id="PRO_5002979669" evidence="1">
    <location>
        <begin position="32"/>
        <end position="286"/>
    </location>
</feature>
<dbReference type="Gene3D" id="3.60.10.10">
    <property type="entry name" value="Endonuclease/exonuclease/phosphatase"/>
    <property type="match status" value="1"/>
</dbReference>
<feature type="signal peptide" evidence="1">
    <location>
        <begin position="1"/>
        <end position="31"/>
    </location>
</feature>
<evidence type="ECO:0000259" key="2">
    <source>
        <dbReference type="Pfam" id="PF03372"/>
    </source>
</evidence>
<dbReference type="GO" id="GO:0016787">
    <property type="term" value="F:hydrolase activity"/>
    <property type="evidence" value="ECO:0007669"/>
    <property type="project" value="UniProtKB-KW"/>
</dbReference>
<dbReference type="KEGG" id="svi:Svir_24010"/>
<dbReference type="InterPro" id="IPR051916">
    <property type="entry name" value="GPI-anchor_lipid_remodeler"/>
</dbReference>
<protein>
    <submittedName>
        <fullName evidence="3">Metal-dependent hydrolase</fullName>
    </submittedName>
</protein>
<dbReference type="RefSeq" id="WP_015786710.1">
    <property type="nucleotide sequence ID" value="NC_013159.1"/>
</dbReference>
<sequence>MSRNTAVAAVIVAAVLTLLTAMLTVPGTASAEPRHGPRVLRVMSYNIHTGIGTDGVSDLGRIASVIRDADVDVVALQEVDVHWADRSDYVDQATELARLTDMSVYFAPIYDLDPEPGREERRRYGVAVLSRHPVLSATNHEISRLSTVEPGAEPEPMPGFAEVVVSVRGLPVHVYNTHLDYRPDPTVRSRQVTEMLDILRQDPPRAHQLLLGDFNAEPAAPELAPLFERLRDAWGTRGGGLTYPAEDPVKRIDYITAGGGVRVLNASVPAVEASDHRPVVATLLLR</sequence>
<feature type="domain" description="Endonuclease/exonuclease/phosphatase" evidence="2">
    <location>
        <begin position="43"/>
        <end position="276"/>
    </location>
</feature>
<dbReference type="Proteomes" id="UP000000841">
    <property type="component" value="Chromosome"/>
</dbReference>
<dbReference type="InterPro" id="IPR036691">
    <property type="entry name" value="Endo/exonu/phosph_ase_sf"/>
</dbReference>
<keyword evidence="3" id="KW-0378">Hydrolase</keyword>
<keyword evidence="4" id="KW-1185">Reference proteome</keyword>
<dbReference type="STRING" id="471857.Svir_24010"/>
<dbReference type="AlphaFoldDB" id="C7MYH9"/>
<dbReference type="InterPro" id="IPR005135">
    <property type="entry name" value="Endo/exonuclease/phosphatase"/>
</dbReference>
<accession>C7MYH9</accession>
<dbReference type="GO" id="GO:0006506">
    <property type="term" value="P:GPI anchor biosynthetic process"/>
    <property type="evidence" value="ECO:0007669"/>
    <property type="project" value="TreeGrafter"/>
</dbReference>
<dbReference type="PANTHER" id="PTHR14859:SF15">
    <property type="entry name" value="ENDONUCLEASE_EXONUCLEASE_PHOSPHATASE DOMAIN-CONTAINING PROTEIN"/>
    <property type="match status" value="1"/>
</dbReference>
<gene>
    <name evidence="3" type="ordered locus">Svir_24010</name>
</gene>
<evidence type="ECO:0000313" key="3">
    <source>
        <dbReference type="EMBL" id="ACU97398.1"/>
    </source>
</evidence>
<name>C7MYH9_SACVD</name>
<proteinExistence type="predicted"/>
<dbReference type="EMBL" id="CP001683">
    <property type="protein sequence ID" value="ACU97398.1"/>
    <property type="molecule type" value="Genomic_DNA"/>
</dbReference>
<dbReference type="HOGENOM" id="CLU_060500_5_0_11"/>
<organism evidence="3 4">
    <name type="scientific">Saccharomonospora viridis (strain ATCC 15386 / DSM 43017 / JCM 3036 / CCUG 5913 / NBRC 12207 / NCIMB 9602 / P101)</name>
    <name type="common">Thermoactinomyces viridis</name>
    <dbReference type="NCBI Taxonomy" id="471857"/>
    <lineage>
        <taxon>Bacteria</taxon>
        <taxon>Bacillati</taxon>
        <taxon>Actinomycetota</taxon>
        <taxon>Actinomycetes</taxon>
        <taxon>Pseudonocardiales</taxon>
        <taxon>Pseudonocardiaceae</taxon>
        <taxon>Saccharomonospora</taxon>
    </lineage>
</organism>
<dbReference type="GO" id="GO:0016020">
    <property type="term" value="C:membrane"/>
    <property type="evidence" value="ECO:0007669"/>
    <property type="project" value="GOC"/>
</dbReference>
<reference evidence="3 4" key="1">
    <citation type="journal article" date="2009" name="Stand. Genomic Sci.">
        <title>Complete genome sequence of Saccharomonospora viridis type strain (P101).</title>
        <authorList>
            <person name="Pati A."/>
            <person name="Sikorski J."/>
            <person name="Nolan M."/>
            <person name="Lapidus A."/>
            <person name="Copeland A."/>
            <person name="Glavina Del Rio T."/>
            <person name="Lucas S."/>
            <person name="Chen F."/>
            <person name="Tice H."/>
            <person name="Pitluck S."/>
            <person name="Cheng J.F."/>
            <person name="Chertkov O."/>
            <person name="Brettin T."/>
            <person name="Han C."/>
            <person name="Detter J.C."/>
            <person name="Kuske C."/>
            <person name="Bruce D."/>
            <person name="Goodwin L."/>
            <person name="Chain P."/>
            <person name="D'haeseleer P."/>
            <person name="Chen A."/>
            <person name="Palaniappan K."/>
            <person name="Ivanova N."/>
            <person name="Mavromatis K."/>
            <person name="Mikhailova N."/>
            <person name="Rohde M."/>
            <person name="Tindall B.J."/>
            <person name="Goker M."/>
            <person name="Bristow J."/>
            <person name="Eisen J.A."/>
            <person name="Markowitz V."/>
            <person name="Hugenholtz P."/>
            <person name="Kyrpides N.C."/>
            <person name="Klenk H.P."/>
        </authorList>
    </citation>
    <scope>NUCLEOTIDE SEQUENCE [LARGE SCALE GENOMIC DNA]</scope>
    <source>
        <strain evidence="4">ATCC 15386 / DSM 43017 / JCM 3036 / NBRC 12207 / P101</strain>
    </source>
</reference>